<keyword evidence="4" id="KW-1185">Reference proteome</keyword>
<dbReference type="InterPro" id="IPR000639">
    <property type="entry name" value="Epox_hydrolase-like"/>
</dbReference>
<feature type="domain" description="AB hydrolase-1" evidence="2">
    <location>
        <begin position="37"/>
        <end position="150"/>
    </location>
</feature>
<evidence type="ECO:0000259" key="2">
    <source>
        <dbReference type="Pfam" id="PF00561"/>
    </source>
</evidence>
<evidence type="ECO:0000313" key="4">
    <source>
        <dbReference type="Proteomes" id="UP000572635"/>
    </source>
</evidence>
<sequence>MSHTSTAEAAAAPHSRYVTTADGLPLAVHERGDPAAPTVLCVHGYPDNSSVWDGVAARLADRYHVVAYDVRGAGASPAPRLRSGYALDRLADDMARVARAASPGGPVHLLAHDWGSLAAWHAVTDERHAPAFASYTSVSGPCLDHAALWLRSRLRPSPRDLLAFADQAVRSGYIGFFHLPVLPELAWLTGAGGAVLGALDRIGRPRSAAPPRRTLRDHLNGLDLYRENFRARLRAPSERRTAVPVQVLIPADEVFMTEGLQTASERWTEDFRAVPVQGGHWVPRSRPDAVAERVHAFVRELGAAGAR</sequence>
<accession>A0A7W8QN85</accession>
<reference evidence="3 4" key="1">
    <citation type="submission" date="2020-08" db="EMBL/GenBank/DDBJ databases">
        <title>Sequencing the genomes of 1000 actinobacteria strains.</title>
        <authorList>
            <person name="Klenk H.-P."/>
        </authorList>
    </citation>
    <scope>NUCLEOTIDE SEQUENCE [LARGE SCALE GENOMIC DNA]</scope>
    <source>
        <strain evidence="3 4">DSM 44551</strain>
    </source>
</reference>
<dbReference type="RefSeq" id="WP_184392113.1">
    <property type="nucleotide sequence ID" value="NZ_BAAAJD010000043.1"/>
</dbReference>
<evidence type="ECO:0000313" key="3">
    <source>
        <dbReference type="EMBL" id="MBB5432561.1"/>
    </source>
</evidence>
<dbReference type="Gene3D" id="3.40.50.1820">
    <property type="entry name" value="alpha/beta hydrolase"/>
    <property type="match status" value="1"/>
</dbReference>
<dbReference type="EMBL" id="JACHDB010000001">
    <property type="protein sequence ID" value="MBB5432561.1"/>
    <property type="molecule type" value="Genomic_DNA"/>
</dbReference>
<dbReference type="GO" id="GO:0016787">
    <property type="term" value="F:hydrolase activity"/>
    <property type="evidence" value="ECO:0007669"/>
    <property type="project" value="UniProtKB-KW"/>
</dbReference>
<dbReference type="Pfam" id="PF00561">
    <property type="entry name" value="Abhydrolase_1"/>
    <property type="match status" value="1"/>
</dbReference>
<dbReference type="PRINTS" id="PR00412">
    <property type="entry name" value="EPOXHYDRLASE"/>
</dbReference>
<name>A0A7W8QN85_9ACTN</name>
<comment type="caution">
    <text evidence="3">The sequence shown here is derived from an EMBL/GenBank/DDBJ whole genome shotgun (WGS) entry which is preliminary data.</text>
</comment>
<gene>
    <name evidence="3" type="ORF">HDA36_002645</name>
</gene>
<protein>
    <submittedName>
        <fullName evidence="3">Pimeloyl-ACP methyl ester carboxylesterase</fullName>
    </submittedName>
</protein>
<dbReference type="InterPro" id="IPR029058">
    <property type="entry name" value="AB_hydrolase_fold"/>
</dbReference>
<keyword evidence="1" id="KW-0378">Hydrolase</keyword>
<dbReference type="InterPro" id="IPR000073">
    <property type="entry name" value="AB_hydrolase_1"/>
</dbReference>
<proteinExistence type="predicted"/>
<dbReference type="AlphaFoldDB" id="A0A7W8QN85"/>
<dbReference type="PANTHER" id="PTHR43329">
    <property type="entry name" value="EPOXIDE HYDROLASE"/>
    <property type="match status" value="1"/>
</dbReference>
<evidence type="ECO:0000256" key="1">
    <source>
        <dbReference type="ARBA" id="ARBA00022801"/>
    </source>
</evidence>
<dbReference type="SUPFAM" id="SSF53474">
    <property type="entry name" value="alpha/beta-Hydrolases"/>
    <property type="match status" value="1"/>
</dbReference>
<dbReference type="Proteomes" id="UP000572635">
    <property type="component" value="Unassembled WGS sequence"/>
</dbReference>
<organism evidence="3 4">
    <name type="scientific">Nocardiopsis composta</name>
    <dbReference type="NCBI Taxonomy" id="157465"/>
    <lineage>
        <taxon>Bacteria</taxon>
        <taxon>Bacillati</taxon>
        <taxon>Actinomycetota</taxon>
        <taxon>Actinomycetes</taxon>
        <taxon>Streptosporangiales</taxon>
        <taxon>Nocardiopsidaceae</taxon>
        <taxon>Nocardiopsis</taxon>
    </lineage>
</organism>